<dbReference type="RefSeq" id="WP_346819447.1">
    <property type="nucleotide sequence ID" value="NZ_JBDKWZ010000001.1"/>
</dbReference>
<dbReference type="PANTHER" id="PTHR10491:SF4">
    <property type="entry name" value="METHIONINE ADENOSYLTRANSFERASE 2 SUBUNIT BETA"/>
    <property type="match status" value="1"/>
</dbReference>
<dbReference type="InterPro" id="IPR036291">
    <property type="entry name" value="NAD(P)-bd_dom_sf"/>
</dbReference>
<dbReference type="EC" id="1.1.1.133" evidence="3 6"/>
<evidence type="ECO:0000256" key="5">
    <source>
        <dbReference type="ARBA" id="ARBA00048200"/>
    </source>
</evidence>
<proteinExistence type="inferred from homology"/>
<evidence type="ECO:0000256" key="1">
    <source>
        <dbReference type="ARBA" id="ARBA00004781"/>
    </source>
</evidence>
<dbReference type="InterPro" id="IPR005913">
    <property type="entry name" value="dTDP_dehydrorham_reduct"/>
</dbReference>
<dbReference type="Gene3D" id="3.40.50.720">
    <property type="entry name" value="NAD(P)-binding Rossmann-like Domain"/>
    <property type="match status" value="1"/>
</dbReference>
<keyword evidence="6" id="KW-0521">NADP</keyword>
<evidence type="ECO:0000259" key="7">
    <source>
        <dbReference type="Pfam" id="PF04321"/>
    </source>
</evidence>
<keyword evidence="9" id="KW-1185">Reference proteome</keyword>
<dbReference type="Pfam" id="PF04321">
    <property type="entry name" value="RmlD_sub_bind"/>
    <property type="match status" value="1"/>
</dbReference>
<dbReference type="SUPFAM" id="SSF51735">
    <property type="entry name" value="NAD(P)-binding Rossmann-fold domains"/>
    <property type="match status" value="1"/>
</dbReference>
<dbReference type="GO" id="GO:0019305">
    <property type="term" value="P:dTDP-rhamnose biosynthetic process"/>
    <property type="evidence" value="ECO:0007669"/>
    <property type="project" value="TreeGrafter"/>
</dbReference>
<dbReference type="EMBL" id="JBDKWZ010000001">
    <property type="protein sequence ID" value="MEN7546665.1"/>
    <property type="molecule type" value="Genomic_DNA"/>
</dbReference>
<comment type="catalytic activity">
    <reaction evidence="5">
        <text>dTDP-beta-L-rhamnose + NADP(+) = dTDP-4-dehydro-beta-L-rhamnose + NADPH + H(+)</text>
        <dbReference type="Rhea" id="RHEA:21796"/>
        <dbReference type="ChEBI" id="CHEBI:15378"/>
        <dbReference type="ChEBI" id="CHEBI:57510"/>
        <dbReference type="ChEBI" id="CHEBI:57783"/>
        <dbReference type="ChEBI" id="CHEBI:58349"/>
        <dbReference type="ChEBI" id="CHEBI:62830"/>
        <dbReference type="EC" id="1.1.1.133"/>
    </reaction>
</comment>
<dbReference type="PANTHER" id="PTHR10491">
    <property type="entry name" value="DTDP-4-DEHYDRORHAMNOSE REDUCTASE"/>
    <property type="match status" value="1"/>
</dbReference>
<dbReference type="GO" id="GO:0008831">
    <property type="term" value="F:dTDP-4-dehydrorhamnose reductase activity"/>
    <property type="evidence" value="ECO:0007669"/>
    <property type="project" value="UniProtKB-EC"/>
</dbReference>
<accession>A0AAW9S4I4</accession>
<comment type="pathway">
    <text evidence="1 6">Carbohydrate biosynthesis; dTDP-L-rhamnose biosynthesis.</text>
</comment>
<evidence type="ECO:0000313" key="8">
    <source>
        <dbReference type="EMBL" id="MEN7546665.1"/>
    </source>
</evidence>
<comment type="function">
    <text evidence="6">Catalyzes the reduction of dTDP-6-deoxy-L-lyxo-4-hexulose to yield dTDP-L-rhamnose.</text>
</comment>
<evidence type="ECO:0000313" key="9">
    <source>
        <dbReference type="Proteomes" id="UP001403385"/>
    </source>
</evidence>
<dbReference type="Proteomes" id="UP001403385">
    <property type="component" value="Unassembled WGS sequence"/>
</dbReference>
<evidence type="ECO:0000256" key="2">
    <source>
        <dbReference type="ARBA" id="ARBA00010944"/>
    </source>
</evidence>
<keyword evidence="6 8" id="KW-0560">Oxidoreductase</keyword>
<name>A0AAW9S4I4_9BACT</name>
<protein>
    <recommendedName>
        <fullName evidence="4 6">dTDP-4-dehydrorhamnose reductase</fullName>
        <ecNumber evidence="3 6">1.1.1.133</ecNumber>
    </recommendedName>
</protein>
<gene>
    <name evidence="8" type="primary">rfbD</name>
    <name evidence="8" type="ORF">AAG747_02020</name>
</gene>
<dbReference type="NCBIfam" id="TIGR01214">
    <property type="entry name" value="rmlD"/>
    <property type="match status" value="1"/>
</dbReference>
<comment type="caution">
    <text evidence="8">The sequence shown here is derived from an EMBL/GenBank/DDBJ whole genome shotgun (WGS) entry which is preliminary data.</text>
</comment>
<dbReference type="GO" id="GO:0005829">
    <property type="term" value="C:cytosol"/>
    <property type="evidence" value="ECO:0007669"/>
    <property type="project" value="TreeGrafter"/>
</dbReference>
<evidence type="ECO:0000256" key="4">
    <source>
        <dbReference type="ARBA" id="ARBA00017099"/>
    </source>
</evidence>
<dbReference type="AlphaFoldDB" id="A0AAW9S4I4"/>
<dbReference type="Gene3D" id="3.90.25.10">
    <property type="entry name" value="UDP-galactose 4-epimerase, domain 1"/>
    <property type="match status" value="1"/>
</dbReference>
<evidence type="ECO:0000256" key="6">
    <source>
        <dbReference type="RuleBase" id="RU364082"/>
    </source>
</evidence>
<organism evidence="8 9">
    <name type="scientific">Rapidithrix thailandica</name>
    <dbReference type="NCBI Taxonomy" id="413964"/>
    <lineage>
        <taxon>Bacteria</taxon>
        <taxon>Pseudomonadati</taxon>
        <taxon>Bacteroidota</taxon>
        <taxon>Cytophagia</taxon>
        <taxon>Cytophagales</taxon>
        <taxon>Flammeovirgaceae</taxon>
        <taxon>Rapidithrix</taxon>
    </lineage>
</organism>
<evidence type="ECO:0000256" key="3">
    <source>
        <dbReference type="ARBA" id="ARBA00012929"/>
    </source>
</evidence>
<feature type="domain" description="RmlD-like substrate binding" evidence="7">
    <location>
        <begin position="11"/>
        <end position="293"/>
    </location>
</feature>
<reference evidence="8 9" key="1">
    <citation type="submission" date="2024-04" db="EMBL/GenBank/DDBJ databases">
        <title>Novel genus in family Flammeovirgaceae.</title>
        <authorList>
            <person name="Nguyen T.H."/>
            <person name="Vuong T.Q."/>
            <person name="Le H."/>
            <person name="Kim S.-G."/>
        </authorList>
    </citation>
    <scope>NUCLEOTIDE SEQUENCE [LARGE SCALE GENOMIC DNA]</scope>
    <source>
        <strain evidence="8 9">JCM 23209</strain>
    </source>
</reference>
<sequence length="296" mass="33170">MKKSALKPVKNILVTGAHGQLGEEIKRHCQKEGRVLVFTDHTDLDITDVRAINSFFEKYTFDCCINAAAYTAVDKAEEDVEKAFLVNAKAPEALAGICKEYDCQLIHISTDFVFDGKTSVPYQEEDATAPLSVYGKSKREGEQAVMATHPGAWIFRTSWLYSTQGSNFVKTMLRLGKEKEQLGVIADQIGTPTYAKDLALLLDRALDISKEEGVPGGVYHFSNEGVASWYDFAHAIFEYSGTKVQLLPINTLQYPTPATRPNYSVMDKTKVKETFRISIRHWREALNECINQLLKS</sequence>
<dbReference type="InterPro" id="IPR029903">
    <property type="entry name" value="RmlD-like-bd"/>
</dbReference>
<dbReference type="CDD" id="cd05254">
    <property type="entry name" value="dTDP_HR_like_SDR_e"/>
    <property type="match status" value="1"/>
</dbReference>
<comment type="similarity">
    <text evidence="2 6">Belongs to the dTDP-4-dehydrorhamnose reductase family.</text>
</comment>